<dbReference type="Proteomes" id="UP000095439">
    <property type="component" value="Unassembled WGS sequence"/>
</dbReference>
<dbReference type="RefSeq" id="WP_006428454.1">
    <property type="nucleotide sequence ID" value="NZ_CABIWY010000014.1"/>
</dbReference>
<evidence type="ECO:0000259" key="2">
    <source>
        <dbReference type="PROSITE" id="PS51202"/>
    </source>
</evidence>
<dbReference type="GO" id="GO:0006813">
    <property type="term" value="P:potassium ion transport"/>
    <property type="evidence" value="ECO:0007669"/>
    <property type="project" value="InterPro"/>
</dbReference>
<accession>A0A173THZ5</accession>
<dbReference type="EMBL" id="CYXO01000008">
    <property type="protein sequence ID" value="CUN02324.1"/>
    <property type="molecule type" value="Genomic_DNA"/>
</dbReference>
<dbReference type="SUPFAM" id="SSF51735">
    <property type="entry name" value="NAD(P)-binding Rossmann-fold domains"/>
    <property type="match status" value="1"/>
</dbReference>
<dbReference type="Proteomes" id="UP000449249">
    <property type="component" value="Unassembled WGS sequence"/>
</dbReference>
<dbReference type="EMBL" id="CYYY01000014">
    <property type="protein sequence ID" value="CUO17595.1"/>
    <property type="molecule type" value="Genomic_DNA"/>
</dbReference>
<dbReference type="PANTHER" id="PTHR43833">
    <property type="entry name" value="POTASSIUM CHANNEL PROTEIN 2-RELATED-RELATED"/>
    <property type="match status" value="1"/>
</dbReference>
<dbReference type="OrthoDB" id="9776294at2"/>
<dbReference type="InterPro" id="IPR006037">
    <property type="entry name" value="RCK_C"/>
</dbReference>
<dbReference type="EMBL" id="WWSB01000005">
    <property type="protein sequence ID" value="MZK17653.1"/>
    <property type="molecule type" value="Genomic_DNA"/>
</dbReference>
<dbReference type="PANTHER" id="PTHR43833:SF7">
    <property type="entry name" value="KTR SYSTEM POTASSIUM UPTAKE PROTEIN C"/>
    <property type="match status" value="1"/>
</dbReference>
<evidence type="ECO:0000313" key="9">
    <source>
        <dbReference type="Proteomes" id="UP000095380"/>
    </source>
</evidence>
<evidence type="ECO:0000313" key="4">
    <source>
        <dbReference type="EMBL" id="CUN36261.1"/>
    </source>
</evidence>
<dbReference type="InterPro" id="IPR003148">
    <property type="entry name" value="RCK_N"/>
</dbReference>
<dbReference type="Proteomes" id="UP000446719">
    <property type="component" value="Unassembled WGS sequence"/>
</dbReference>
<feature type="domain" description="RCK C-terminal" evidence="2">
    <location>
        <begin position="135"/>
        <end position="213"/>
    </location>
</feature>
<dbReference type="InterPro" id="IPR036721">
    <property type="entry name" value="RCK_C_sf"/>
</dbReference>
<dbReference type="GO" id="GO:0008324">
    <property type="term" value="F:monoatomic cation transmembrane transporter activity"/>
    <property type="evidence" value="ECO:0007669"/>
    <property type="project" value="InterPro"/>
</dbReference>
<dbReference type="Pfam" id="PF02254">
    <property type="entry name" value="TrkA_N"/>
    <property type="match status" value="1"/>
</dbReference>
<dbReference type="eggNOG" id="COG0569">
    <property type="taxonomic scope" value="Bacteria"/>
</dbReference>
<evidence type="ECO:0000313" key="7">
    <source>
        <dbReference type="EMBL" id="MZK17653.1"/>
    </source>
</evidence>
<dbReference type="PROSITE" id="PS51201">
    <property type="entry name" value="RCK_N"/>
    <property type="match status" value="1"/>
</dbReference>
<evidence type="ECO:0000313" key="5">
    <source>
        <dbReference type="EMBL" id="CUO17595.1"/>
    </source>
</evidence>
<gene>
    <name evidence="3" type="primary">ktrA_2</name>
    <name evidence="4" type="synonym">ktrA_1</name>
    <name evidence="4" type="ORF">ERS852408_00100</name>
    <name evidence="5" type="ORF">ERS852423_02488</name>
    <name evidence="3" type="ORF">ERS852573_01587</name>
    <name evidence="8" type="ORF">G4332_06350</name>
    <name evidence="7" type="ORF">GT565_05900</name>
    <name evidence="6" type="ORF">GT576_10230</name>
</gene>
<evidence type="ECO:0000313" key="8">
    <source>
        <dbReference type="EMBL" id="NSE57746.1"/>
    </source>
</evidence>
<evidence type="ECO:0000313" key="10">
    <source>
        <dbReference type="Proteomes" id="UP000095439"/>
    </source>
</evidence>
<proteinExistence type="predicted"/>
<evidence type="ECO:0000313" key="12">
    <source>
        <dbReference type="Proteomes" id="UP000446719"/>
    </source>
</evidence>
<dbReference type="AlphaFoldDB" id="A0A173THZ5"/>
<dbReference type="Proteomes" id="UP000724058">
    <property type="component" value="Unassembled WGS sequence"/>
</dbReference>
<dbReference type="PROSITE" id="PS51202">
    <property type="entry name" value="RCK_C"/>
    <property type="match status" value="1"/>
</dbReference>
<evidence type="ECO:0000313" key="13">
    <source>
        <dbReference type="Proteomes" id="UP000449249"/>
    </source>
</evidence>
<evidence type="ECO:0000313" key="3">
    <source>
        <dbReference type="EMBL" id="CUN02324.1"/>
    </source>
</evidence>
<organism evidence="3 11">
    <name type="scientific">Dorea longicatena</name>
    <dbReference type="NCBI Taxonomy" id="88431"/>
    <lineage>
        <taxon>Bacteria</taxon>
        <taxon>Bacillati</taxon>
        <taxon>Bacillota</taxon>
        <taxon>Clostridia</taxon>
        <taxon>Lachnospirales</taxon>
        <taxon>Lachnospiraceae</taxon>
        <taxon>Dorea</taxon>
    </lineage>
</organism>
<reference evidence="12 13" key="2">
    <citation type="journal article" date="2019" name="Nat. Med.">
        <title>A library of human gut bacterial isolates paired with longitudinal multiomics data enables mechanistic microbiome research.</title>
        <authorList>
            <person name="Poyet M."/>
            <person name="Groussin M."/>
            <person name="Gibbons S.M."/>
            <person name="Avila-Pacheco J."/>
            <person name="Jiang X."/>
            <person name="Kearney S.M."/>
            <person name="Perrotta A.R."/>
            <person name="Berdy B."/>
            <person name="Zhao S."/>
            <person name="Lieberman T.D."/>
            <person name="Swanson P.K."/>
            <person name="Smith M."/>
            <person name="Roesemann S."/>
            <person name="Alexander J.E."/>
            <person name="Rich S.A."/>
            <person name="Livny J."/>
            <person name="Vlamakis H."/>
            <person name="Clish C."/>
            <person name="Bullock K."/>
            <person name="Deik A."/>
            <person name="Scott J."/>
            <person name="Pierce K.A."/>
            <person name="Xavier R.J."/>
            <person name="Alm E.J."/>
        </authorList>
    </citation>
    <scope>NUCLEOTIDE SEQUENCE [LARGE SCALE GENOMIC DNA]</scope>
    <source>
        <strain evidence="6 13">BIOML-A1</strain>
        <strain evidence="7 12">BIOML-A7</strain>
    </source>
</reference>
<sequence length="213" mass="23087">MKKQFAVFGLGSFGESIALELQKLGCEVVAVDKDMERVNGIADSVSYAMQADIGDPEFIRSLGTRNLDAVVIAEAESLEASIMAALECKEIGVPNVIAKAKNNRHATVLKKIGVDTIIFPEKEMGVRLAKNLMSASFTDWIALSPAYSIVETPMPAKWSGKTLKELDVRRNYEVNVVGIKSGAHVEVNPDPLEVLRKDMVLILVGSNTALEAL</sequence>
<dbReference type="InterPro" id="IPR036291">
    <property type="entry name" value="NAD(P)-bd_dom_sf"/>
</dbReference>
<dbReference type="EMBL" id="WWSH01000007">
    <property type="protein sequence ID" value="MZK10707.1"/>
    <property type="molecule type" value="Genomic_DNA"/>
</dbReference>
<dbReference type="Proteomes" id="UP000095597">
    <property type="component" value="Unassembled WGS sequence"/>
</dbReference>
<evidence type="ECO:0000313" key="6">
    <source>
        <dbReference type="EMBL" id="MZK10707.1"/>
    </source>
</evidence>
<name>A0A173THZ5_9FIRM</name>
<evidence type="ECO:0000259" key="1">
    <source>
        <dbReference type="PROSITE" id="PS51201"/>
    </source>
</evidence>
<dbReference type="InterPro" id="IPR050721">
    <property type="entry name" value="Trk_Ktr_HKT_K-transport"/>
</dbReference>
<reference evidence="8" key="3">
    <citation type="journal article" date="2020" name="Cell Host Microbe">
        <title>Functional and Genomic Variation between Human-Derived Isolates of Lachnospiraceae Reveals Inter- and Intra-Species Diversity.</title>
        <authorList>
            <person name="Sorbara M.T."/>
            <person name="Littmann E.R."/>
            <person name="Fontana E."/>
            <person name="Moody T.U."/>
            <person name="Kohout C.E."/>
            <person name="Gjonbalaj M."/>
            <person name="Eaton V."/>
            <person name="Seok R."/>
            <person name="Leiner I.M."/>
            <person name="Pamer E.G."/>
        </authorList>
    </citation>
    <scope>NUCLEOTIDE SEQUENCE</scope>
    <source>
        <strain evidence="8">MSK.10.16</strain>
    </source>
</reference>
<dbReference type="Proteomes" id="UP000095380">
    <property type="component" value="Unassembled WGS sequence"/>
</dbReference>
<feature type="domain" description="RCK N-terminal" evidence="1">
    <location>
        <begin position="2"/>
        <end position="118"/>
    </location>
</feature>
<reference evidence="9 10" key="1">
    <citation type="submission" date="2015-09" db="EMBL/GenBank/DDBJ databases">
        <authorList>
            <consortium name="Pathogen Informatics"/>
        </authorList>
    </citation>
    <scope>NUCLEOTIDE SEQUENCE [LARGE SCALE GENOMIC DNA]</scope>
    <source>
        <strain evidence="4 9">2789STDY5608851</strain>
        <strain evidence="5 10">2789STDY5608866</strain>
        <strain evidence="3 11">2789STDY5834961</strain>
    </source>
</reference>
<protein>
    <submittedName>
        <fullName evidence="3">Ktr system potassium uptake protein A</fullName>
    </submittedName>
    <submittedName>
        <fullName evidence="6">TrkA family potassium uptake protein</fullName>
    </submittedName>
</protein>
<dbReference type="SUPFAM" id="SSF116726">
    <property type="entry name" value="TrkA C-terminal domain-like"/>
    <property type="match status" value="1"/>
</dbReference>
<reference evidence="8" key="4">
    <citation type="submission" date="2020-02" db="EMBL/GenBank/DDBJ databases">
        <authorList>
            <person name="Littmann E."/>
            <person name="Sorbara M."/>
        </authorList>
    </citation>
    <scope>NUCLEOTIDE SEQUENCE</scope>
    <source>
        <strain evidence="8">MSK.10.16</strain>
    </source>
</reference>
<evidence type="ECO:0000313" key="11">
    <source>
        <dbReference type="Proteomes" id="UP000095597"/>
    </source>
</evidence>
<dbReference type="GeneID" id="93137552"/>
<dbReference type="EMBL" id="CYYM01000001">
    <property type="protein sequence ID" value="CUN36261.1"/>
    <property type="molecule type" value="Genomic_DNA"/>
</dbReference>
<dbReference type="Gene3D" id="3.40.50.720">
    <property type="entry name" value="NAD(P)-binding Rossmann-like Domain"/>
    <property type="match status" value="1"/>
</dbReference>
<dbReference type="EMBL" id="JAAIOD010000006">
    <property type="protein sequence ID" value="NSE57746.1"/>
    <property type="molecule type" value="Genomic_DNA"/>
</dbReference>
<dbReference type="Pfam" id="PF02080">
    <property type="entry name" value="TrkA_C"/>
    <property type="match status" value="1"/>
</dbReference>
<dbReference type="Gene3D" id="3.30.70.1450">
    <property type="entry name" value="Regulator of K+ conductance, C-terminal domain"/>
    <property type="match status" value="1"/>
</dbReference>